<keyword evidence="2" id="KW-1185">Reference proteome</keyword>
<sequence length="168" mass="18684">MNGTRPIRRRHLHDMNPPGLCVSVAAIKRCLSKFSTVLLSLMHLQHFFHAQMRGNGTSLTTLTYSPLFDEDRNDTGLSRCAGGRAGALAPSRACNIVSKLVLSLRNSAGRGFVHLNYSRRCSLWTLPGIERCALLLYGISKRHRPVTCLNTILDRRQSKPAVNWDLGS</sequence>
<organism evidence="1 2">
    <name type="scientific">Clathrospora elynae</name>
    <dbReference type="NCBI Taxonomy" id="706981"/>
    <lineage>
        <taxon>Eukaryota</taxon>
        <taxon>Fungi</taxon>
        <taxon>Dikarya</taxon>
        <taxon>Ascomycota</taxon>
        <taxon>Pezizomycotina</taxon>
        <taxon>Dothideomycetes</taxon>
        <taxon>Pleosporomycetidae</taxon>
        <taxon>Pleosporales</taxon>
        <taxon>Diademaceae</taxon>
        <taxon>Clathrospora</taxon>
    </lineage>
</organism>
<accession>A0A6A5SHF1</accession>
<dbReference type="EMBL" id="ML976095">
    <property type="protein sequence ID" value="KAF1938799.1"/>
    <property type="molecule type" value="Genomic_DNA"/>
</dbReference>
<name>A0A6A5SHF1_9PLEO</name>
<reference evidence="1" key="1">
    <citation type="journal article" date="2020" name="Stud. Mycol.">
        <title>101 Dothideomycetes genomes: a test case for predicting lifestyles and emergence of pathogens.</title>
        <authorList>
            <person name="Haridas S."/>
            <person name="Albert R."/>
            <person name="Binder M."/>
            <person name="Bloem J."/>
            <person name="Labutti K."/>
            <person name="Salamov A."/>
            <person name="Andreopoulos B."/>
            <person name="Baker S."/>
            <person name="Barry K."/>
            <person name="Bills G."/>
            <person name="Bluhm B."/>
            <person name="Cannon C."/>
            <person name="Castanera R."/>
            <person name="Culley D."/>
            <person name="Daum C."/>
            <person name="Ezra D."/>
            <person name="Gonzalez J."/>
            <person name="Henrissat B."/>
            <person name="Kuo A."/>
            <person name="Liang C."/>
            <person name="Lipzen A."/>
            <person name="Lutzoni F."/>
            <person name="Magnuson J."/>
            <person name="Mondo S."/>
            <person name="Nolan M."/>
            <person name="Ohm R."/>
            <person name="Pangilinan J."/>
            <person name="Park H.-J."/>
            <person name="Ramirez L."/>
            <person name="Alfaro M."/>
            <person name="Sun H."/>
            <person name="Tritt A."/>
            <person name="Yoshinaga Y."/>
            <person name="Zwiers L.-H."/>
            <person name="Turgeon B."/>
            <person name="Goodwin S."/>
            <person name="Spatafora J."/>
            <person name="Crous P."/>
            <person name="Grigoriev I."/>
        </authorList>
    </citation>
    <scope>NUCLEOTIDE SEQUENCE</scope>
    <source>
        <strain evidence="1">CBS 161.51</strain>
    </source>
</reference>
<protein>
    <submittedName>
        <fullName evidence="1">Uncharacterized protein</fullName>
    </submittedName>
</protein>
<evidence type="ECO:0000313" key="2">
    <source>
        <dbReference type="Proteomes" id="UP000800038"/>
    </source>
</evidence>
<proteinExistence type="predicted"/>
<dbReference type="Proteomes" id="UP000800038">
    <property type="component" value="Unassembled WGS sequence"/>
</dbReference>
<evidence type="ECO:0000313" key="1">
    <source>
        <dbReference type="EMBL" id="KAF1938799.1"/>
    </source>
</evidence>
<gene>
    <name evidence="1" type="ORF">EJ02DRAFT_271487</name>
</gene>
<dbReference type="AlphaFoldDB" id="A0A6A5SHF1"/>